<dbReference type="SUPFAM" id="SSF51735">
    <property type="entry name" value="NAD(P)-binding Rossmann-fold domains"/>
    <property type="match status" value="1"/>
</dbReference>
<sequence length="277" mass="28737">MRSSQTAGSRSPHLAGQVAIVTGASRGLGLEYALTLARSGAVVVVQDRDFSQFGEHAAPDGAARSAVQELDAIGAEYRIAEFDASDEAQMKALVDSVVEEFGSIDIAVANAGGGTGSIGDSRASSLAGADFEAVFRGNVLTAVSLVGAVAPHMKEQQYGRLVLVSSQGGMRANTRGNYAHYGSMKSAIISYMRNLAQDLGEYSITVNAIAPGYIGTDRMMRQFESVGIDEIEGRTALDRIGTAQECAASVDFLVSPAASYITGSLLTIDGGSVRNGA</sequence>
<dbReference type="PANTHER" id="PTHR42760:SF133">
    <property type="entry name" value="3-OXOACYL-[ACYL-CARRIER-PROTEIN] REDUCTASE"/>
    <property type="match status" value="1"/>
</dbReference>
<keyword evidence="4" id="KW-1185">Reference proteome</keyword>
<dbReference type="Pfam" id="PF13561">
    <property type="entry name" value="adh_short_C2"/>
    <property type="match status" value="1"/>
</dbReference>
<dbReference type="GO" id="GO:0016616">
    <property type="term" value="F:oxidoreductase activity, acting on the CH-OH group of donors, NAD or NADP as acceptor"/>
    <property type="evidence" value="ECO:0007669"/>
    <property type="project" value="TreeGrafter"/>
</dbReference>
<name>A0A2H1L3J7_9MICO</name>
<dbReference type="CDD" id="cd05233">
    <property type="entry name" value="SDR_c"/>
    <property type="match status" value="1"/>
</dbReference>
<accession>A0A2H1L3J7</accession>
<dbReference type="AlphaFoldDB" id="A0A2H1L3J7"/>
<proteinExistence type="inferred from homology"/>
<dbReference type="PRINTS" id="PR00080">
    <property type="entry name" value="SDRFAMILY"/>
</dbReference>
<dbReference type="InterPro" id="IPR036291">
    <property type="entry name" value="NAD(P)-bd_dom_sf"/>
</dbReference>
<evidence type="ECO:0000313" key="3">
    <source>
        <dbReference type="EMBL" id="SMY11468.1"/>
    </source>
</evidence>
<comment type="similarity">
    <text evidence="1">Belongs to the short-chain dehydrogenases/reductases (SDR) family.</text>
</comment>
<evidence type="ECO:0000313" key="4">
    <source>
        <dbReference type="Proteomes" id="UP000234462"/>
    </source>
</evidence>
<dbReference type="EMBL" id="FXZM01000004">
    <property type="protein sequence ID" value="SMY11468.1"/>
    <property type="molecule type" value="Genomic_DNA"/>
</dbReference>
<keyword evidence="2" id="KW-0560">Oxidoreductase</keyword>
<dbReference type="Gene3D" id="3.40.50.720">
    <property type="entry name" value="NAD(P)-binding Rossmann-like Domain"/>
    <property type="match status" value="1"/>
</dbReference>
<dbReference type="Proteomes" id="UP000234462">
    <property type="component" value="Unassembled WGS sequence"/>
</dbReference>
<reference evidence="4" key="1">
    <citation type="submission" date="2017-03" db="EMBL/GenBank/DDBJ databases">
        <authorList>
            <person name="Monnet C."/>
        </authorList>
    </citation>
    <scope>NUCLEOTIDE SEQUENCE [LARGE SCALE GENOMIC DNA]</scope>
    <source>
        <strain evidence="4">SJ5-8</strain>
    </source>
</reference>
<dbReference type="PRINTS" id="PR00081">
    <property type="entry name" value="GDHRDH"/>
</dbReference>
<dbReference type="RefSeq" id="WP_101588366.1">
    <property type="nucleotide sequence ID" value="NZ_FXZM01000004.1"/>
</dbReference>
<dbReference type="OrthoDB" id="3676637at2"/>
<gene>
    <name evidence="3" type="ORF">BJEO58_01053</name>
</gene>
<evidence type="ECO:0000256" key="2">
    <source>
        <dbReference type="ARBA" id="ARBA00023002"/>
    </source>
</evidence>
<dbReference type="FunFam" id="3.40.50.720:FF:000084">
    <property type="entry name" value="Short-chain dehydrogenase reductase"/>
    <property type="match status" value="1"/>
</dbReference>
<protein>
    <submittedName>
        <fullName evidence="3">Enoyl-(Acyl carrier protein) reductase</fullName>
    </submittedName>
</protein>
<evidence type="ECO:0000256" key="1">
    <source>
        <dbReference type="ARBA" id="ARBA00006484"/>
    </source>
</evidence>
<dbReference type="InterPro" id="IPR002347">
    <property type="entry name" value="SDR_fam"/>
</dbReference>
<organism evidence="3 4">
    <name type="scientific">Brevibacterium jeotgali</name>
    <dbReference type="NCBI Taxonomy" id="1262550"/>
    <lineage>
        <taxon>Bacteria</taxon>
        <taxon>Bacillati</taxon>
        <taxon>Actinomycetota</taxon>
        <taxon>Actinomycetes</taxon>
        <taxon>Micrococcales</taxon>
        <taxon>Brevibacteriaceae</taxon>
        <taxon>Brevibacterium</taxon>
    </lineage>
</organism>
<dbReference type="PANTHER" id="PTHR42760">
    <property type="entry name" value="SHORT-CHAIN DEHYDROGENASES/REDUCTASES FAMILY MEMBER"/>
    <property type="match status" value="1"/>
</dbReference>